<proteinExistence type="predicted"/>
<organism evidence="1 2">
    <name type="scientific">Phytophthora nicotianae P1976</name>
    <dbReference type="NCBI Taxonomy" id="1317066"/>
    <lineage>
        <taxon>Eukaryota</taxon>
        <taxon>Sar</taxon>
        <taxon>Stramenopiles</taxon>
        <taxon>Oomycota</taxon>
        <taxon>Peronosporomycetes</taxon>
        <taxon>Peronosporales</taxon>
        <taxon>Peronosporaceae</taxon>
        <taxon>Phytophthora</taxon>
    </lineage>
</organism>
<reference evidence="1 2" key="1">
    <citation type="submission" date="2013-11" db="EMBL/GenBank/DDBJ databases">
        <title>The Genome Sequence of Phytophthora parasitica P1976.</title>
        <authorList>
            <consortium name="The Broad Institute Genomics Platform"/>
            <person name="Russ C."/>
            <person name="Tyler B."/>
            <person name="Panabieres F."/>
            <person name="Shan W."/>
            <person name="Tripathy S."/>
            <person name="Grunwald N."/>
            <person name="Machado M."/>
            <person name="Johnson C.S."/>
            <person name="Walker B."/>
            <person name="Young S."/>
            <person name="Zeng Q."/>
            <person name="Gargeya S."/>
            <person name="Fitzgerald M."/>
            <person name="Haas B."/>
            <person name="Abouelleil A."/>
            <person name="Allen A.W."/>
            <person name="Alvarado L."/>
            <person name="Arachchi H.M."/>
            <person name="Berlin A.M."/>
            <person name="Chapman S.B."/>
            <person name="Gainer-Dewar J."/>
            <person name="Goldberg J."/>
            <person name="Griggs A."/>
            <person name="Gujja S."/>
            <person name="Hansen M."/>
            <person name="Howarth C."/>
            <person name="Imamovic A."/>
            <person name="Ireland A."/>
            <person name="Larimer J."/>
            <person name="McCowan C."/>
            <person name="Murphy C."/>
            <person name="Pearson M."/>
            <person name="Poon T.W."/>
            <person name="Priest M."/>
            <person name="Roberts A."/>
            <person name="Saif S."/>
            <person name="Shea T."/>
            <person name="Sisk P."/>
            <person name="Sykes S."/>
            <person name="Wortman J."/>
            <person name="Nusbaum C."/>
            <person name="Birren B."/>
        </authorList>
    </citation>
    <scope>NUCLEOTIDE SEQUENCE [LARGE SCALE GENOMIC DNA]</scope>
    <source>
        <strain evidence="1 2">P1976</strain>
    </source>
</reference>
<dbReference type="AlphaFoldDB" id="A0A080ZCS5"/>
<gene>
    <name evidence="1" type="ORF">F444_17991</name>
</gene>
<dbReference type="Proteomes" id="UP000028582">
    <property type="component" value="Unassembled WGS sequence"/>
</dbReference>
<protein>
    <submittedName>
        <fullName evidence="1">Uncharacterized protein</fullName>
    </submittedName>
</protein>
<dbReference type="EMBL" id="ANJA01003269">
    <property type="protein sequence ID" value="ETO64436.1"/>
    <property type="molecule type" value="Genomic_DNA"/>
</dbReference>
<accession>A0A080ZCS5</accession>
<comment type="caution">
    <text evidence="1">The sequence shown here is derived from an EMBL/GenBank/DDBJ whole genome shotgun (WGS) entry which is preliminary data.</text>
</comment>
<evidence type="ECO:0000313" key="1">
    <source>
        <dbReference type="EMBL" id="ETO64436.1"/>
    </source>
</evidence>
<sequence>MKELLVVIPSTGQIVDVFVESLRLSRKSRNLSTTSSSFHFRLKSCDDQLVQSGGISSAAWEILDNADNVVDARAMVCDGGLEFQGMDDHRPALFISSRCCHRTVIYPKEKT</sequence>
<evidence type="ECO:0000313" key="2">
    <source>
        <dbReference type="Proteomes" id="UP000028582"/>
    </source>
</evidence>
<name>A0A080ZCS5_PHYNI</name>